<evidence type="ECO:0000313" key="14">
    <source>
        <dbReference type="RefSeq" id="XP_065652164.1"/>
    </source>
</evidence>
<sequence length="893" mass="100918">MLVWFYFGLLLFLLEVASCTFATYSTRCQHIQNYVIADATSSTRLTSITNGNYTIQAIITITGNTFCNIVSRYGLVRQYAIEYALYNAYKKINNSQIAKIGLRIDDDCESLPITMSRGIELASMLRENSICRKSFLHCSSKSQRNSNDIQTPVGIIGTLLSLTTIPLATLTSLYRIPQISPSASSSLLSKTDLYKSFFRTIPSDNHQVSVMLDIIETFRWNFIIAAGSDDDYGKLALSELETRARVRNICITETIYVPYKSPNTQKSVKNLMELITNKVKAKVIILFLYAVGLGNLILNEAKERGVQRIWLTSDAWVTEAENLNVTLNNQTHGIISVSPKRYKLPDFVQFMEYEIKNNFVCNMWLKNYLKNSYNCEPSNISSNKEILFGYNNCSVDIKNVMKELSSSVGKISNLVDAVTALVLSIYKFLDIHCIKDRDCSISAIDPVELNNIVRNITFKNSIGEVIEFDQSGELTYVFYSIDNLQLLNGQLKYVSVGNWSNKRTKNLLIEKSLIEWPFWFKKLPQQEYPNSRCSEDCRKGQYYTAKTGCCWSCEDCGNNSYSDTIMANQCLPCEPGYYTPDHTTCIIIRIYWRSYNDVEGAAIVIANSIGLFLSILFGFVLCKFNHLVITDESSPHMITFVCIILILTFSFGFLNVVEPSFYLCKAKSAGFHFLFMIISSFLLIKTQLILEFLKRKSKFQLFASQMLLAVVLLLMQVCTITTYFVIDSGQIAIENLSVNNGSLLEKICNVELSPAKLVSVLLPIILLTISTIFAFRDRNSKHVLYEPKFLCFSCAALSIIMAAFLSTFKLLNVYLKTLVMAFAVNVSGFILMICFVLPKVYLAHTRFFNISSSRNASSPCPIIENDLAIEKNTLANNSDVVPNKNNILPKKDT</sequence>
<evidence type="ECO:0000256" key="1">
    <source>
        <dbReference type="ARBA" id="ARBA00004651"/>
    </source>
</evidence>
<evidence type="ECO:0000256" key="8">
    <source>
        <dbReference type="ARBA" id="ARBA00023180"/>
    </source>
</evidence>
<protein>
    <submittedName>
        <fullName evidence="14">Extracellular calcium-sensing receptor</fullName>
    </submittedName>
</protein>
<feature type="domain" description="G-protein coupled receptors family 3 profile" evidence="12">
    <location>
        <begin position="599"/>
        <end position="842"/>
    </location>
</feature>
<evidence type="ECO:0000256" key="4">
    <source>
        <dbReference type="ARBA" id="ARBA00022989"/>
    </source>
</evidence>
<accession>A0ABM4BSP5</accession>
<keyword evidence="6 10" id="KW-0472">Membrane</keyword>
<keyword evidence="2" id="KW-1003">Cell membrane</keyword>
<evidence type="ECO:0000256" key="10">
    <source>
        <dbReference type="SAM" id="Phobius"/>
    </source>
</evidence>
<evidence type="ECO:0000256" key="6">
    <source>
        <dbReference type="ARBA" id="ARBA00023136"/>
    </source>
</evidence>
<dbReference type="GeneID" id="100203972"/>
<feature type="transmembrane region" description="Helical" evidence="10">
    <location>
        <begin position="636"/>
        <end position="657"/>
    </location>
</feature>
<keyword evidence="5" id="KW-0297">G-protein coupled receptor</keyword>
<dbReference type="Gene3D" id="3.40.50.2300">
    <property type="match status" value="2"/>
</dbReference>
<evidence type="ECO:0000256" key="11">
    <source>
        <dbReference type="SAM" id="SignalP"/>
    </source>
</evidence>
<keyword evidence="8" id="KW-0325">Glycoprotein</keyword>
<dbReference type="InterPro" id="IPR017978">
    <property type="entry name" value="GPCR_3_C"/>
</dbReference>
<reference evidence="14" key="1">
    <citation type="submission" date="2025-08" db="UniProtKB">
        <authorList>
            <consortium name="RefSeq"/>
        </authorList>
    </citation>
    <scope>IDENTIFICATION</scope>
</reference>
<dbReference type="PROSITE" id="PS50259">
    <property type="entry name" value="G_PROTEIN_RECEP_F3_4"/>
    <property type="match status" value="1"/>
</dbReference>
<dbReference type="InterPro" id="IPR009030">
    <property type="entry name" value="Growth_fac_rcpt_cys_sf"/>
</dbReference>
<dbReference type="Pfam" id="PF01094">
    <property type="entry name" value="ANF_receptor"/>
    <property type="match status" value="1"/>
</dbReference>
<dbReference type="RefSeq" id="XP_065652164.1">
    <property type="nucleotide sequence ID" value="XM_065796092.1"/>
</dbReference>
<feature type="signal peptide" evidence="11">
    <location>
        <begin position="1"/>
        <end position="19"/>
    </location>
</feature>
<evidence type="ECO:0000256" key="9">
    <source>
        <dbReference type="ARBA" id="ARBA00023224"/>
    </source>
</evidence>
<keyword evidence="4 10" id="KW-1133">Transmembrane helix</keyword>
<feature type="transmembrane region" description="Helical" evidence="10">
    <location>
        <begin position="601"/>
        <end position="624"/>
    </location>
</feature>
<dbReference type="InterPro" id="IPR001828">
    <property type="entry name" value="ANF_lig-bd_rcpt"/>
</dbReference>
<dbReference type="InterPro" id="IPR000337">
    <property type="entry name" value="GPCR_3"/>
</dbReference>
<proteinExistence type="predicted"/>
<feature type="chain" id="PRO_5045978838" evidence="11">
    <location>
        <begin position="20"/>
        <end position="893"/>
    </location>
</feature>
<evidence type="ECO:0000256" key="5">
    <source>
        <dbReference type="ARBA" id="ARBA00023040"/>
    </source>
</evidence>
<dbReference type="PANTHER" id="PTHR24060">
    <property type="entry name" value="METABOTROPIC GLUTAMATE RECEPTOR"/>
    <property type="match status" value="1"/>
</dbReference>
<dbReference type="SUPFAM" id="SSF57184">
    <property type="entry name" value="Growth factor receptor domain"/>
    <property type="match status" value="1"/>
</dbReference>
<evidence type="ECO:0000256" key="2">
    <source>
        <dbReference type="ARBA" id="ARBA00022475"/>
    </source>
</evidence>
<dbReference type="Gene3D" id="2.10.50.30">
    <property type="entry name" value="GPCR, family 3, nine cysteines domain"/>
    <property type="match status" value="1"/>
</dbReference>
<dbReference type="Proteomes" id="UP001652625">
    <property type="component" value="Chromosome 04"/>
</dbReference>
<dbReference type="InterPro" id="IPR028082">
    <property type="entry name" value="Peripla_BP_I"/>
</dbReference>
<dbReference type="Pfam" id="PF00003">
    <property type="entry name" value="7tm_3"/>
    <property type="match status" value="1"/>
</dbReference>
<dbReference type="InterPro" id="IPR050726">
    <property type="entry name" value="mGluR"/>
</dbReference>
<feature type="transmembrane region" description="Helical" evidence="10">
    <location>
        <begin position="702"/>
        <end position="726"/>
    </location>
</feature>
<feature type="transmembrane region" description="Helical" evidence="10">
    <location>
        <begin position="669"/>
        <end position="690"/>
    </location>
</feature>
<feature type="transmembrane region" description="Helical" evidence="10">
    <location>
        <begin position="814"/>
        <end position="837"/>
    </location>
</feature>
<evidence type="ECO:0000313" key="13">
    <source>
        <dbReference type="Proteomes" id="UP001652625"/>
    </source>
</evidence>
<gene>
    <name evidence="14" type="primary">LOC100203972</name>
</gene>
<keyword evidence="13" id="KW-1185">Reference proteome</keyword>
<keyword evidence="7 14" id="KW-0675">Receptor</keyword>
<organism evidence="13 14">
    <name type="scientific">Hydra vulgaris</name>
    <name type="common">Hydra</name>
    <name type="synonym">Hydra attenuata</name>
    <dbReference type="NCBI Taxonomy" id="6087"/>
    <lineage>
        <taxon>Eukaryota</taxon>
        <taxon>Metazoa</taxon>
        <taxon>Cnidaria</taxon>
        <taxon>Hydrozoa</taxon>
        <taxon>Hydroidolina</taxon>
        <taxon>Anthoathecata</taxon>
        <taxon>Aplanulata</taxon>
        <taxon>Hydridae</taxon>
        <taxon>Hydra</taxon>
    </lineage>
</organism>
<name>A0ABM4BSP5_HYDVU</name>
<comment type="subcellular location">
    <subcellularLocation>
        <location evidence="1">Cell membrane</location>
        <topology evidence="1">Multi-pass membrane protein</topology>
    </subcellularLocation>
</comment>
<dbReference type="InterPro" id="IPR038550">
    <property type="entry name" value="GPCR_3_9-Cys_sf"/>
</dbReference>
<feature type="transmembrane region" description="Helical" evidence="10">
    <location>
        <begin position="757"/>
        <end position="775"/>
    </location>
</feature>
<dbReference type="Pfam" id="PF07562">
    <property type="entry name" value="NCD3G"/>
    <property type="match status" value="1"/>
</dbReference>
<keyword evidence="9" id="KW-0807">Transducer</keyword>
<keyword evidence="3 10" id="KW-0812">Transmembrane</keyword>
<evidence type="ECO:0000259" key="12">
    <source>
        <dbReference type="PROSITE" id="PS50259"/>
    </source>
</evidence>
<evidence type="ECO:0000256" key="7">
    <source>
        <dbReference type="ARBA" id="ARBA00023170"/>
    </source>
</evidence>
<dbReference type="PRINTS" id="PR00248">
    <property type="entry name" value="GPCRMGR"/>
</dbReference>
<dbReference type="SUPFAM" id="SSF53822">
    <property type="entry name" value="Periplasmic binding protein-like I"/>
    <property type="match status" value="1"/>
</dbReference>
<keyword evidence="11" id="KW-0732">Signal</keyword>
<dbReference type="InterPro" id="IPR011500">
    <property type="entry name" value="GPCR_3_9-Cys_dom"/>
</dbReference>
<evidence type="ECO:0000256" key="3">
    <source>
        <dbReference type="ARBA" id="ARBA00022692"/>
    </source>
</evidence>
<feature type="transmembrane region" description="Helical" evidence="10">
    <location>
        <begin position="787"/>
        <end position="808"/>
    </location>
</feature>